<feature type="compositionally biased region" description="Basic and acidic residues" evidence="15">
    <location>
        <begin position="85"/>
        <end position="95"/>
    </location>
</feature>
<dbReference type="Pfam" id="PF11927">
    <property type="entry name" value="HODM_asu-like"/>
    <property type="match status" value="1"/>
</dbReference>
<dbReference type="EMBL" id="CAMXCT020006802">
    <property type="protein sequence ID" value="CAL1173702.1"/>
    <property type="molecule type" value="Genomic_DNA"/>
</dbReference>
<reference evidence="19" key="2">
    <citation type="submission" date="2024-04" db="EMBL/GenBank/DDBJ databases">
        <authorList>
            <person name="Chen Y."/>
            <person name="Shah S."/>
            <person name="Dougan E. K."/>
            <person name="Thang M."/>
            <person name="Chan C."/>
        </authorList>
    </citation>
    <scope>NUCLEOTIDE SEQUENCE [LARGE SCALE GENOMIC DNA]</scope>
</reference>
<feature type="coiled-coil region" evidence="14">
    <location>
        <begin position="1850"/>
        <end position="1877"/>
    </location>
</feature>
<dbReference type="PROSITE" id="PS52040">
    <property type="entry name" value="TOPO_IIA"/>
    <property type="match status" value="1"/>
</dbReference>
<dbReference type="CDD" id="cd16930">
    <property type="entry name" value="HATPase_TopII-like"/>
    <property type="match status" value="1"/>
</dbReference>
<dbReference type="GO" id="GO:0006265">
    <property type="term" value="P:DNA topological change"/>
    <property type="evidence" value="ECO:0007669"/>
    <property type="project" value="UniProtKB-UniRule"/>
</dbReference>
<name>A0A9P1GT38_9DINO</name>
<dbReference type="InterPro" id="IPR050634">
    <property type="entry name" value="DNA_Topoisomerase_II"/>
</dbReference>
<dbReference type="FunFam" id="3.30.565.10:FF:000004">
    <property type="entry name" value="DNA topoisomerase 2"/>
    <property type="match status" value="1"/>
</dbReference>
<dbReference type="InterPro" id="IPR021848">
    <property type="entry name" value="HODM_asu-like"/>
</dbReference>
<comment type="caution">
    <text evidence="18">The sequence shown here is derived from an EMBL/GenBank/DDBJ whole genome shotgun (WGS) entry which is preliminary data.</text>
</comment>
<dbReference type="EMBL" id="CAMXCT030006802">
    <property type="protein sequence ID" value="CAL4807639.1"/>
    <property type="molecule type" value="Genomic_DNA"/>
</dbReference>
<dbReference type="InterPro" id="IPR013506">
    <property type="entry name" value="Topo_IIA_bsu_dom2"/>
</dbReference>
<dbReference type="EMBL" id="CAMXCT010006802">
    <property type="protein sequence ID" value="CAI4020327.1"/>
    <property type="molecule type" value="Genomic_DNA"/>
</dbReference>
<keyword evidence="14" id="KW-0175">Coiled coil</keyword>
<dbReference type="InterPro" id="IPR003594">
    <property type="entry name" value="HATPase_dom"/>
</dbReference>
<dbReference type="InterPro" id="IPR001241">
    <property type="entry name" value="Topo_IIA"/>
</dbReference>
<dbReference type="InterPro" id="IPR001154">
    <property type="entry name" value="TopoII_euk"/>
</dbReference>
<dbReference type="Pfam" id="PF00204">
    <property type="entry name" value="DNA_gyraseB"/>
    <property type="match status" value="1"/>
</dbReference>
<evidence type="ECO:0000256" key="1">
    <source>
        <dbReference type="ARBA" id="ARBA00000185"/>
    </source>
</evidence>
<feature type="region of interest" description="Disordered" evidence="15">
    <location>
        <begin position="1933"/>
        <end position="1953"/>
    </location>
</feature>
<evidence type="ECO:0000256" key="11">
    <source>
        <dbReference type="ARBA" id="ARBA00023125"/>
    </source>
</evidence>
<dbReference type="PRINTS" id="PR01158">
    <property type="entry name" value="TOPISMRASEII"/>
</dbReference>
<dbReference type="InterPro" id="IPR006691">
    <property type="entry name" value="GyrA/parC_rep"/>
</dbReference>
<evidence type="ECO:0000256" key="14">
    <source>
        <dbReference type="SAM" id="Coils"/>
    </source>
</evidence>
<keyword evidence="7" id="KW-0547">Nucleotide-binding</keyword>
<dbReference type="GO" id="GO:0003918">
    <property type="term" value="F:DNA topoisomerase type II (double strand cut, ATP-hydrolyzing) activity"/>
    <property type="evidence" value="ECO:0007669"/>
    <property type="project" value="UniProtKB-EC"/>
</dbReference>
<protein>
    <recommendedName>
        <fullName evidence="5">DNA topoisomerase (ATP-hydrolyzing)</fullName>
        <ecNumber evidence="5">5.6.2.2</ecNumber>
    </recommendedName>
</protein>
<dbReference type="CDD" id="cd00187">
    <property type="entry name" value="TOP4c"/>
    <property type="match status" value="1"/>
</dbReference>
<dbReference type="Gene3D" id="1.10.268.10">
    <property type="entry name" value="Topoisomerase, domain 3"/>
    <property type="match status" value="1"/>
</dbReference>
<dbReference type="Gene3D" id="3.30.565.10">
    <property type="entry name" value="Histidine kinase-like ATPase, C-terminal domain"/>
    <property type="match status" value="1"/>
</dbReference>
<evidence type="ECO:0000259" key="16">
    <source>
        <dbReference type="PROSITE" id="PS50880"/>
    </source>
</evidence>
<dbReference type="SMART" id="SM00433">
    <property type="entry name" value="TOP2c"/>
    <property type="match status" value="1"/>
</dbReference>
<dbReference type="Pfam" id="PF01751">
    <property type="entry name" value="Toprim"/>
    <property type="match status" value="1"/>
</dbReference>
<dbReference type="CDD" id="cd03481">
    <property type="entry name" value="TopoIIA_Trans_ScTopoIIA"/>
    <property type="match status" value="1"/>
</dbReference>
<evidence type="ECO:0000256" key="3">
    <source>
        <dbReference type="ARBA" id="ARBA00001946"/>
    </source>
</evidence>
<keyword evidence="11 13" id="KW-0238">DNA-binding</keyword>
<dbReference type="InterPro" id="IPR013759">
    <property type="entry name" value="Topo_IIA_B_C"/>
</dbReference>
<evidence type="ECO:0000313" key="19">
    <source>
        <dbReference type="EMBL" id="CAL1173702.1"/>
    </source>
</evidence>
<evidence type="ECO:0000256" key="4">
    <source>
        <dbReference type="ARBA" id="ARBA00011080"/>
    </source>
</evidence>
<comment type="similarity">
    <text evidence="4">Belongs to the type II topoisomerase family.</text>
</comment>
<keyword evidence="8" id="KW-0067">ATP-binding</keyword>
<dbReference type="GO" id="GO:0005524">
    <property type="term" value="F:ATP binding"/>
    <property type="evidence" value="ECO:0007669"/>
    <property type="project" value="UniProtKB-KW"/>
</dbReference>
<dbReference type="InterPro" id="IPR031660">
    <property type="entry name" value="TOPRIM_C"/>
</dbReference>
<evidence type="ECO:0000256" key="2">
    <source>
        <dbReference type="ARBA" id="ARBA00001913"/>
    </source>
</evidence>
<feature type="compositionally biased region" description="Low complexity" evidence="15">
    <location>
        <begin position="1703"/>
        <end position="1713"/>
    </location>
</feature>
<evidence type="ECO:0000313" key="20">
    <source>
        <dbReference type="Proteomes" id="UP001152797"/>
    </source>
</evidence>
<dbReference type="CDD" id="cd03365">
    <property type="entry name" value="TOPRIM_TopoIIA"/>
    <property type="match status" value="1"/>
</dbReference>
<dbReference type="Pfam" id="PF16898">
    <property type="entry name" value="TOPRIM_C"/>
    <property type="match status" value="1"/>
</dbReference>
<dbReference type="InterPro" id="IPR036910">
    <property type="entry name" value="HMG_box_dom_sf"/>
</dbReference>
<evidence type="ECO:0000256" key="9">
    <source>
        <dbReference type="ARBA" id="ARBA00022842"/>
    </source>
</evidence>
<evidence type="ECO:0000256" key="7">
    <source>
        <dbReference type="ARBA" id="ARBA00022741"/>
    </source>
</evidence>
<dbReference type="EC" id="5.6.2.2" evidence="5"/>
<dbReference type="InterPro" id="IPR013758">
    <property type="entry name" value="Topo_IIA_A/C_ab"/>
</dbReference>
<dbReference type="InterPro" id="IPR020568">
    <property type="entry name" value="Ribosomal_Su5_D2-typ_SF"/>
</dbReference>
<dbReference type="PROSITE" id="PS00177">
    <property type="entry name" value="TOPOISOMERASE_II"/>
    <property type="match status" value="1"/>
</dbReference>
<feature type="active site" description="O-(5'-phospho-DNA)-tyrosine intermediate" evidence="13">
    <location>
        <position position="964"/>
    </location>
</feature>
<keyword evidence="12 13" id="KW-0413">Isomerase</keyword>
<dbReference type="InterPro" id="IPR013757">
    <property type="entry name" value="Topo_IIA_A_a_sf"/>
</dbReference>
<feature type="compositionally biased region" description="Low complexity" evidence="15">
    <location>
        <begin position="1668"/>
        <end position="1678"/>
    </location>
</feature>
<dbReference type="SUPFAM" id="SSF55874">
    <property type="entry name" value="ATPase domain of HSP90 chaperone/DNA topoisomerase II/histidine kinase"/>
    <property type="match status" value="1"/>
</dbReference>
<dbReference type="SMART" id="SM00434">
    <property type="entry name" value="TOP4c"/>
    <property type="match status" value="1"/>
</dbReference>
<feature type="domain" description="Toprim" evidence="16">
    <location>
        <begin position="629"/>
        <end position="751"/>
    </location>
</feature>
<dbReference type="InterPro" id="IPR035516">
    <property type="entry name" value="Gyrase/topoIV_suA_C"/>
</dbReference>
<comment type="cofactor">
    <cofactor evidence="2">
        <name>Ca(2+)</name>
        <dbReference type="ChEBI" id="CHEBI:29108"/>
    </cofactor>
</comment>
<dbReference type="PRINTS" id="PR00418">
    <property type="entry name" value="TPI2FAMILY"/>
</dbReference>
<dbReference type="SUPFAM" id="SSF47095">
    <property type="entry name" value="HMG-box"/>
    <property type="match status" value="1"/>
</dbReference>
<evidence type="ECO:0000256" key="12">
    <source>
        <dbReference type="ARBA" id="ARBA00023235"/>
    </source>
</evidence>
<evidence type="ECO:0000256" key="6">
    <source>
        <dbReference type="ARBA" id="ARBA00022723"/>
    </source>
</evidence>
<proteinExistence type="inferred from homology"/>
<feature type="compositionally biased region" description="Low complexity" evidence="15">
    <location>
        <begin position="130"/>
        <end position="150"/>
    </location>
</feature>
<dbReference type="Gene3D" id="3.30.1360.40">
    <property type="match status" value="1"/>
</dbReference>
<comment type="catalytic activity">
    <reaction evidence="1 13">
        <text>ATP-dependent breakage, passage and rejoining of double-stranded DNA.</text>
        <dbReference type="EC" id="5.6.2.2"/>
    </reaction>
</comment>
<evidence type="ECO:0000256" key="13">
    <source>
        <dbReference type="PROSITE-ProRule" id="PRU01384"/>
    </source>
</evidence>
<dbReference type="GO" id="GO:0000819">
    <property type="term" value="P:sister chromatid segregation"/>
    <property type="evidence" value="ECO:0007669"/>
    <property type="project" value="TreeGrafter"/>
</dbReference>
<dbReference type="InterPro" id="IPR013760">
    <property type="entry name" value="Topo_IIA-like_dom_sf"/>
</dbReference>
<dbReference type="PROSITE" id="PS50880">
    <property type="entry name" value="TOPRIM"/>
    <property type="match status" value="1"/>
</dbReference>
<dbReference type="FunFam" id="3.30.230.10:FF:000008">
    <property type="entry name" value="DNA topoisomerase 2"/>
    <property type="match status" value="1"/>
</dbReference>
<dbReference type="PANTHER" id="PTHR10169">
    <property type="entry name" value="DNA TOPOISOMERASE/GYRASE"/>
    <property type="match status" value="1"/>
</dbReference>
<dbReference type="FunFam" id="3.90.199.10:FF:000002">
    <property type="entry name" value="DNA topoisomerase 2"/>
    <property type="match status" value="1"/>
</dbReference>
<dbReference type="GO" id="GO:0003677">
    <property type="term" value="F:DNA binding"/>
    <property type="evidence" value="ECO:0007669"/>
    <property type="project" value="UniProtKB-UniRule"/>
</dbReference>
<dbReference type="GO" id="GO:0005634">
    <property type="term" value="C:nucleus"/>
    <property type="evidence" value="ECO:0007669"/>
    <property type="project" value="TreeGrafter"/>
</dbReference>
<dbReference type="InterPro" id="IPR014721">
    <property type="entry name" value="Ribsml_uS5_D2-typ_fold_subgr"/>
</dbReference>
<dbReference type="GO" id="GO:0000712">
    <property type="term" value="P:resolution of meiotic recombination intermediates"/>
    <property type="evidence" value="ECO:0007669"/>
    <property type="project" value="TreeGrafter"/>
</dbReference>
<feature type="region of interest" description="Disordered" evidence="15">
    <location>
        <begin position="1645"/>
        <end position="1678"/>
    </location>
</feature>
<evidence type="ECO:0000256" key="15">
    <source>
        <dbReference type="SAM" id="MobiDB-lite"/>
    </source>
</evidence>
<feature type="compositionally biased region" description="Acidic residues" evidence="15">
    <location>
        <begin position="1714"/>
        <end position="1728"/>
    </location>
</feature>
<organism evidence="18">
    <name type="scientific">Cladocopium goreaui</name>
    <dbReference type="NCBI Taxonomy" id="2562237"/>
    <lineage>
        <taxon>Eukaryota</taxon>
        <taxon>Sar</taxon>
        <taxon>Alveolata</taxon>
        <taxon>Dinophyceae</taxon>
        <taxon>Suessiales</taxon>
        <taxon>Symbiodiniaceae</taxon>
        <taxon>Cladocopium</taxon>
    </lineage>
</organism>
<dbReference type="InterPro" id="IPR006171">
    <property type="entry name" value="TOPRIM_dom"/>
</dbReference>
<dbReference type="OrthoDB" id="276498at2759"/>
<reference evidence="18" key="1">
    <citation type="submission" date="2022-10" db="EMBL/GenBank/DDBJ databases">
        <authorList>
            <person name="Chen Y."/>
            <person name="Dougan E. K."/>
            <person name="Chan C."/>
            <person name="Rhodes N."/>
            <person name="Thang M."/>
        </authorList>
    </citation>
    <scope>NUCLEOTIDE SEQUENCE</scope>
</reference>
<feature type="region of interest" description="Disordered" evidence="15">
    <location>
        <begin position="1703"/>
        <end position="1744"/>
    </location>
</feature>
<dbReference type="InterPro" id="IPR034157">
    <property type="entry name" value="TOPRIM_TopoII"/>
</dbReference>
<dbReference type="Pfam" id="PF03989">
    <property type="entry name" value="DNA_gyraseA_C"/>
    <property type="match status" value="2"/>
</dbReference>
<dbReference type="Gene3D" id="3.30.1490.30">
    <property type="match status" value="1"/>
</dbReference>
<evidence type="ECO:0000256" key="8">
    <source>
        <dbReference type="ARBA" id="ARBA00022840"/>
    </source>
</evidence>
<comment type="cofactor">
    <cofactor evidence="3">
        <name>Mg(2+)</name>
        <dbReference type="ChEBI" id="CHEBI:18420"/>
    </cofactor>
</comment>
<dbReference type="Gene3D" id="3.90.199.10">
    <property type="entry name" value="Topoisomerase II, domain 5"/>
    <property type="match status" value="1"/>
</dbReference>
<evidence type="ECO:0000313" key="18">
    <source>
        <dbReference type="EMBL" id="CAI4020327.1"/>
    </source>
</evidence>
<feature type="region of interest" description="Disordered" evidence="15">
    <location>
        <begin position="65"/>
        <end position="170"/>
    </location>
</feature>
<dbReference type="PANTHER" id="PTHR10169:SF38">
    <property type="entry name" value="DNA TOPOISOMERASE 2"/>
    <property type="match status" value="1"/>
</dbReference>
<dbReference type="GO" id="GO:0046872">
    <property type="term" value="F:metal ion binding"/>
    <property type="evidence" value="ECO:0007669"/>
    <property type="project" value="UniProtKB-KW"/>
</dbReference>
<dbReference type="Pfam" id="PF02518">
    <property type="entry name" value="HATPase_c"/>
    <property type="match status" value="1"/>
</dbReference>
<dbReference type="InterPro" id="IPR002205">
    <property type="entry name" value="Topo_IIA_dom_A"/>
</dbReference>
<evidence type="ECO:0000256" key="10">
    <source>
        <dbReference type="ARBA" id="ARBA00023029"/>
    </source>
</evidence>
<dbReference type="Gene3D" id="3.30.230.10">
    <property type="match status" value="1"/>
</dbReference>
<feature type="domain" description="Topo IIA-type catalytic" evidence="17">
    <location>
        <begin position="874"/>
        <end position="1331"/>
    </location>
</feature>
<dbReference type="SUPFAM" id="SSF101904">
    <property type="entry name" value="GyrA/ParC C-terminal domain-like"/>
    <property type="match status" value="1"/>
</dbReference>
<dbReference type="InterPro" id="IPR018522">
    <property type="entry name" value="TopoIIA_CS"/>
</dbReference>
<dbReference type="FunFam" id="3.40.50.670:FF:000001">
    <property type="entry name" value="DNA topoisomerase 2"/>
    <property type="match status" value="1"/>
</dbReference>
<keyword evidence="20" id="KW-1185">Reference proteome</keyword>
<evidence type="ECO:0000259" key="17">
    <source>
        <dbReference type="PROSITE" id="PS52040"/>
    </source>
</evidence>
<dbReference type="FunFam" id="3.30.1490.30:FF:000001">
    <property type="entry name" value="DNA topoisomerase 2"/>
    <property type="match status" value="1"/>
</dbReference>
<feature type="compositionally biased region" description="Acidic residues" evidence="15">
    <location>
        <begin position="1941"/>
        <end position="1953"/>
    </location>
</feature>
<evidence type="ECO:0000256" key="5">
    <source>
        <dbReference type="ARBA" id="ARBA00012895"/>
    </source>
</evidence>
<accession>A0A9P1GT38</accession>
<dbReference type="SUPFAM" id="SSF54211">
    <property type="entry name" value="Ribosomal protein S5 domain 2-like"/>
    <property type="match status" value="1"/>
</dbReference>
<keyword evidence="10 13" id="KW-0799">Topoisomerase</keyword>
<keyword evidence="6" id="KW-0479">Metal-binding</keyword>
<keyword evidence="9" id="KW-0460">Magnesium</keyword>
<dbReference type="Gene3D" id="3.40.50.670">
    <property type="match status" value="1"/>
</dbReference>
<dbReference type="Pfam" id="PF00521">
    <property type="entry name" value="DNA_topoisoIV"/>
    <property type="match status" value="1"/>
</dbReference>
<dbReference type="Gene3D" id="2.120.10.90">
    <property type="entry name" value="DNA gyrase/topoisomerase IV, subunit A, C-terminal"/>
    <property type="match status" value="2"/>
</dbReference>
<dbReference type="FunFam" id="3.30.1360.40:FF:000003">
    <property type="entry name" value="DNA topoisomerase 2"/>
    <property type="match status" value="1"/>
</dbReference>
<dbReference type="SUPFAM" id="SSF56719">
    <property type="entry name" value="Type II DNA topoisomerase"/>
    <property type="match status" value="1"/>
</dbReference>
<dbReference type="Proteomes" id="UP001152797">
    <property type="component" value="Unassembled WGS sequence"/>
</dbReference>
<dbReference type="InterPro" id="IPR036890">
    <property type="entry name" value="HATPase_C_sf"/>
</dbReference>
<gene>
    <name evidence="18" type="ORF">C1SCF055_LOCUS44750</name>
</gene>
<sequence>MKAGSSAVLQGLKKRADLNGEIVVLKEWLQQKDRSDAGPAEINVKVENLQPIKKAKRPSTLSFLACSNGDARPAKQANSVAAPKENMRSFFERQSARKAAQAQAEAQAEDPILVEDEDGSPMLRRKRKTAPASAAGSGASVGAPSPSPQSRSAGSPSPMRRIRTKSSEKTVEQIYQKKTQLEHILLRPDSYVGSVERQHQEQWIRDTDGSMVLKQLSFIPALYKIFDEILVNAADNLIRDPSMDTIKISIDRKKCLISVWNNGKGLPIEVHKEHGCYVPELVFGHLLTSDNYNDSEKKVVGGRNGYGAKLTNIYSKTFVVETVDSSCQKRYRQVWRNNMTSRDEPEISKCQGQDYTSVTFEPDLPRFGMTALEDDIVSLMERRACDVAASTRGRCRVFLNQKELEVKSFEDYVGLFLKKDDFRRAETYGDRWQVAVSRRPHFGTAKFKEKVALTNGSGFRQVSFVNSICTSRGGTHVNYVTDQVVARLMEDLGQKAEKAGNLSVKPQHVRNHLWLFVNCLIENPAFDSQTKETLTTKKERFGSRCELSDELLQGIAESGLIESLKEWSMAMGKSELARHLPLGYVKGTKVTSASRNVCPSAVKFPDRFGVPKLEDANKAMAGTKESQDCTLIVTEGDSAKALAVAGLSIVGRDHYGVFPLRGKLRNVRELTVKQMMENKEIESLMKIMAFDASKEYVDTKGLRYGSLMIMADQDFDGSHIKGLVINFIEHWFPGLLHCEGFLREFVTPIVKCSRGSEVVSFFTVPEYEAWKKNNDDGRGWTCKYYKGLGTSTSAEAREYFSELQQHELTFLTNEADRALVDMAFNGKKADQRKEWISRCSGEEYVDHSQPTLTLDDFVNKELVLWAKYDVERAIPSVVDGLKPGQRKVLFSAFLKRLTQEMKVAQFSGFVAEKSAYHHGEGSLQQTIIGMAQNFVGSNNVNLLTPSGQFGTRMAGGKDHAAPRYIFTRLSPTTRFLFPSADDPVLTYQSEEGMKIEPKWYCPVIPMVLVNGADGIGVGWSTFVLNYNPRDIIRNCRRLLKKESLEPMLPWYRGFRGNIAQMPEQEGRFETVGVVQHRGLTRLEITELPLRRWTQDYKEWILEHMHGDDGKRAMISEFREYHTDNTVHFSLSMLPDKVAQAEQKGLEKALHLKSSMSLNNMFLFDSDGKLKKYSSPEEILKDFAKTRLEVYQLRKDHLIRELAKEAALMSEKARFIQMVAEGQLKVESRPTREVTEEMQRLGFRTTQDIDAGKVEIAELKSPRRHKKRRVIDVQDEDVDLSGKDGYEYLLKMKLWTLTKERAEKLMQELEQRLTKLKELQKMTLEEMWENDLLALESALDAWEAQEAKEQKEAERLSKKQGRDFEDNSVNQQCVLVLSNSFSQIKRIRTARFQGARRGGKGKLIARKGAAEEKEEEDTELPDAINAAFVCREFDALLAFTKAGHVFKLQALDVPLQQHKDVSVPIEELAPVLPKNDGVTAVIAVPHALKDQDSEFAIIVTAMGWAKRVPLSGFRTLRPGKLTVACPLNEDDELRWVHRAGLQDLLVTVSESGAALCSQASNLRSSTLKAKCMPWMKLRGDSLGGSGICHLTADAAAELPTGAGAGKKQRMSGFQLWIKENKLAPSAEVGQKWRELASEEKEQWQAKAKALSLSGPATAAGSDDDSDENPVAADASEASAPVEAAAARGVLQRIQQFMGRSKDAASAAVTAAPESEPVEAVEAEQEDEGSGGEPSPTSPSGSGSGAWQKLMAAQSVLIVTRGGMGKRLPLSELKLVPRNRTGQQAIKLGKRPSQVCAICITGSQSLPKLPRRPKAPQELYQDSLLRDGNDLESATPFESLSAKQQGHFQQEHESEESAYQEAVKKRKKVEEELKEQLGQVLLCSSGGAILRLPVSQVELCKKRVAGRCLMKVDAEIDSVISAALISAVDAEKDDLTTPHSAECEGEAPAADDGDEDMGESGFQFLAKAGANPELWRANFAMVEWRGSDEAEMDMRPEAIVSRLYLKVEYETLRRLPKNSEYLVFTIRPYMDPLPAWSKTPLACRSLAREIRRLPEAVLDYKGLGEPAVRSATLAFLDAVCAASGVES</sequence>
<feature type="coiled-coil region" evidence="14">
    <location>
        <begin position="1291"/>
        <end position="1358"/>
    </location>
</feature>